<organism evidence="1 2">
    <name type="scientific">Candidatus Acetatifactor stercoripullorum</name>
    <dbReference type="NCBI Taxonomy" id="2838414"/>
    <lineage>
        <taxon>Bacteria</taxon>
        <taxon>Bacillati</taxon>
        <taxon>Bacillota</taxon>
        <taxon>Clostridia</taxon>
        <taxon>Lachnospirales</taxon>
        <taxon>Lachnospiraceae</taxon>
        <taxon>Acetatifactor</taxon>
    </lineage>
</organism>
<gene>
    <name evidence="1" type="ORF">H9742_09320</name>
</gene>
<reference evidence="1" key="1">
    <citation type="journal article" date="2021" name="PeerJ">
        <title>Extensive microbial diversity within the chicken gut microbiome revealed by metagenomics and culture.</title>
        <authorList>
            <person name="Gilroy R."/>
            <person name="Ravi A."/>
            <person name="Getino M."/>
            <person name="Pursley I."/>
            <person name="Horton D.L."/>
            <person name="Alikhan N.F."/>
            <person name="Baker D."/>
            <person name="Gharbi K."/>
            <person name="Hall N."/>
            <person name="Watson M."/>
            <person name="Adriaenssens E.M."/>
            <person name="Foster-Nyarko E."/>
            <person name="Jarju S."/>
            <person name="Secka A."/>
            <person name="Antonio M."/>
            <person name="Oren A."/>
            <person name="Chaudhuri R.R."/>
            <person name="La Ragione R."/>
            <person name="Hildebrand F."/>
            <person name="Pallen M.J."/>
        </authorList>
    </citation>
    <scope>NUCLEOTIDE SEQUENCE</scope>
    <source>
        <strain evidence="1">CHK195-6426</strain>
    </source>
</reference>
<dbReference type="Proteomes" id="UP000824265">
    <property type="component" value="Unassembled WGS sequence"/>
</dbReference>
<dbReference type="SUPFAM" id="SSF69304">
    <property type="entry name" value="Tricorn protease N-terminal domain"/>
    <property type="match status" value="1"/>
</dbReference>
<protein>
    <submittedName>
        <fullName evidence="1">Uncharacterized protein</fullName>
    </submittedName>
</protein>
<proteinExistence type="predicted"/>
<evidence type="ECO:0000313" key="2">
    <source>
        <dbReference type="Proteomes" id="UP000824265"/>
    </source>
</evidence>
<accession>A0A9D1R7V2</accession>
<dbReference type="AlphaFoldDB" id="A0A9D1R7V2"/>
<evidence type="ECO:0000313" key="1">
    <source>
        <dbReference type="EMBL" id="HIW81697.1"/>
    </source>
</evidence>
<reference evidence="1" key="2">
    <citation type="submission" date="2021-04" db="EMBL/GenBank/DDBJ databases">
        <authorList>
            <person name="Gilroy R."/>
        </authorList>
    </citation>
    <scope>NUCLEOTIDE SEQUENCE</scope>
    <source>
        <strain evidence="1">CHK195-6426</strain>
    </source>
</reference>
<sequence>MKKTIIKLSVFLAVFIVSLIVAGRIMNQGHDNLTMELAEATYPIVTMERNGIAYNQLHGYREAMETAFQRDTVTVLNESRSTDFTVDTYGRNITGISIEVRSTDGKRLIEDTPVTDYETDGERIYGTISLKDLIEKDTEYSLAVVLEADEDTQLRYYTRAVWSDSSYVDEKLAFVTDFHQRLYDRTAAEELTKYLETDSSLEDNSSFHKVNIHSSFRQITWGDLPVEEVGEPVVSLKEIASQTASILINYMVCTSGEEETVYYQVEEYYRVRYTTDRMYLLDYERTMTQIPDVQNMYANNKILLGITDENVPMVESEDGNVVVFLAANQLFSYNVTNNKLTVIFSFYDEHNMDARTLYGEHSIKILDVDEGGNVAFAVYGYMNRGRHEGQVGIQIYNYDNSLNTIEELIYIPYQNSYAVLAAEMERLLYLSRDQKLYLSLDNIVYEINLEEKTYSQLVHISQDDSMQVSENHKIIVWMEGEDFYHGSRLYIKNLGNGTESEIAAEAGDAILPLGFMGEDVIYGIARREDVTEDSSGSVFFPMYCVRICNSQGELLMEYAQDNIYVTGCVVRDNQITLDRVTRLENGAYETAAQDQIMNNVETEQGKNVVVAADIDIYERYVQIQTRNTIDSSTIQILTPKEMVFEGGRELALSSEQETARYYVYGHYGVEGIYSLPARAVNLAYDMAGVVVDNSGSTVWLRGNRVTRNQIMAITEESATEERGSLAVCLDTMLEYEGIIRNAEYLLGQGQTALDILQENLPDAQILDLTGCSLDAVLYYVNQDIPVLAMLENGEAVLITGFNEYNVVIMEPSTGRLYQNGMNDTTQWLSENGNRFITYMRVE</sequence>
<name>A0A9D1R7V2_9FIRM</name>
<comment type="caution">
    <text evidence="1">The sequence shown here is derived from an EMBL/GenBank/DDBJ whole genome shotgun (WGS) entry which is preliminary data.</text>
</comment>
<dbReference type="EMBL" id="DXGH01000050">
    <property type="protein sequence ID" value="HIW81697.1"/>
    <property type="molecule type" value="Genomic_DNA"/>
</dbReference>